<dbReference type="Gene3D" id="1.20.5.170">
    <property type="match status" value="1"/>
</dbReference>
<dbReference type="SUPFAM" id="SSF57997">
    <property type="entry name" value="Tropomyosin"/>
    <property type="match status" value="1"/>
</dbReference>
<comment type="caution">
    <text evidence="2">The sequence shown here is derived from an EMBL/GenBank/DDBJ whole genome shotgun (WGS) entry which is preliminary data.</text>
</comment>
<name>A0ABR9VCB7_9CYAN</name>
<dbReference type="Proteomes" id="UP000606776">
    <property type="component" value="Unassembled WGS sequence"/>
</dbReference>
<dbReference type="EMBL" id="JADEWB010000026">
    <property type="protein sequence ID" value="MBE9235835.1"/>
    <property type="molecule type" value="Genomic_DNA"/>
</dbReference>
<gene>
    <name evidence="2" type="ORF">IQ227_07240</name>
</gene>
<accession>A0ABR9VCB7</accession>
<evidence type="ECO:0000256" key="1">
    <source>
        <dbReference type="SAM" id="MobiDB-lite"/>
    </source>
</evidence>
<evidence type="ECO:0000313" key="2">
    <source>
        <dbReference type="EMBL" id="MBE9235835.1"/>
    </source>
</evidence>
<organism evidence="2 3">
    <name type="scientific">Sphaerospermopsis aphanizomenoides LEGE 00250</name>
    <dbReference type="NCBI Taxonomy" id="2777972"/>
    <lineage>
        <taxon>Bacteria</taxon>
        <taxon>Bacillati</taxon>
        <taxon>Cyanobacteriota</taxon>
        <taxon>Cyanophyceae</taxon>
        <taxon>Nostocales</taxon>
        <taxon>Aphanizomenonaceae</taxon>
        <taxon>Sphaerospermopsis</taxon>
        <taxon>Sphaerospermopsis aphanizomenoides</taxon>
    </lineage>
</organism>
<sequence length="801" mass="82383">MSCCDDLKNEIASLRADIAALDNKYVLKTEKPNIVNESIKGAQNLIVPIIGTTVAVAISPLAAQISTAVSLANSATAAAAAATAAAQSAASAAATALAKLAGIAAQIAAILGVIATLQVLGARIDAVEGGLNALGNDVSKILGLIFPIKSQAERAEGKADSALSRIPPIDSTANRAFSNAQDALIAARGANNKADAANSTANQAIAKVNEVDQKIGGVSAKADAANSTANQAITKVNEVDQKIGGVSAKADAANSTANQAIAKVNEVDQKIGGVSAKADAANSTANQAITKVNEVDQKIGGVSAKADAANSTANQAIAKVNEVDQKIGGVSAKADAANSTANQAITKVNEVDQKIGGVSAKADAANSKADTALSRIGTIAQELPGIRDIATQAKAAVTSLTNVVNNLQSTVNYILNKINNLTNNILNNITNTFNTYVTNNITNLVNETMGNIDLSPVLSRLTAIDAKLAGLTAIPAATVLAISTSPAFRQVATSAAAAGTCQTLQPGNCGNTAIQNIGNNLSNNLFNRLEKLFNTGANAAQLALLNVINNKLGVQMIGGLSGWMQRFSSWSVTQQALNILTTAATIHNAMMLSNNIGLTLIQAMQNVLNLVGLKDSEGADYDLSAIIRGNIENFLKTVLGAENFAALSAAWKAANRIYQSAGNLFSSLLNMGDTMTQALTVIGGQTGKIGNALRAWGVVSEKAYGWMNPSPNFNNPVLTKLQSLNDTASIVETVSTQPLTVKSAKEELEEASAQLQKDIGQFPGEKISITIPEASKVKSEQDSAKSVSVGKEITEQDLEAD</sequence>
<protein>
    <submittedName>
        <fullName evidence="2">Uncharacterized protein</fullName>
    </submittedName>
</protein>
<evidence type="ECO:0000313" key="3">
    <source>
        <dbReference type="Proteomes" id="UP000606776"/>
    </source>
</evidence>
<keyword evidence="3" id="KW-1185">Reference proteome</keyword>
<reference evidence="2 3" key="1">
    <citation type="submission" date="2020-10" db="EMBL/GenBank/DDBJ databases">
        <authorList>
            <person name="Castelo-Branco R."/>
            <person name="Eusebio N."/>
            <person name="Adriana R."/>
            <person name="Vieira A."/>
            <person name="Brugerolle De Fraissinette N."/>
            <person name="Rezende De Castro R."/>
            <person name="Schneider M.P."/>
            <person name="Vasconcelos V."/>
            <person name="Leao P.N."/>
        </authorList>
    </citation>
    <scope>NUCLEOTIDE SEQUENCE [LARGE SCALE GENOMIC DNA]</scope>
    <source>
        <strain evidence="2 3">LEGE 00250</strain>
    </source>
</reference>
<dbReference type="RefSeq" id="WP_193942324.1">
    <property type="nucleotide sequence ID" value="NZ_JADEWB010000026.1"/>
</dbReference>
<proteinExistence type="predicted"/>
<feature type="region of interest" description="Disordered" evidence="1">
    <location>
        <begin position="773"/>
        <end position="801"/>
    </location>
</feature>